<feature type="transmembrane region" description="Helical" evidence="1">
    <location>
        <begin position="65"/>
        <end position="87"/>
    </location>
</feature>
<feature type="transmembrane region" description="Helical" evidence="1">
    <location>
        <begin position="6"/>
        <end position="24"/>
    </location>
</feature>
<keyword evidence="1" id="KW-1133">Transmembrane helix</keyword>
<keyword evidence="1" id="KW-0472">Membrane</keyword>
<dbReference type="Gene3D" id="1.20.1260.100">
    <property type="entry name" value="TspO/MBR protein"/>
    <property type="match status" value="1"/>
</dbReference>
<name>A0A4Q2UUG6_9BACT</name>
<dbReference type="RefSeq" id="WP_129600478.1">
    <property type="nucleotide sequence ID" value="NZ_SBLB01000001.1"/>
</dbReference>
<keyword evidence="1" id="KW-0812">Transmembrane</keyword>
<feature type="transmembrane region" description="Helical" evidence="1">
    <location>
        <begin position="99"/>
        <end position="117"/>
    </location>
</feature>
<evidence type="ECO:0000256" key="1">
    <source>
        <dbReference type="SAM" id="Phobius"/>
    </source>
</evidence>
<dbReference type="Proteomes" id="UP000290407">
    <property type="component" value="Unassembled WGS sequence"/>
</dbReference>
<dbReference type="EMBL" id="SBLB01000001">
    <property type="protein sequence ID" value="RYC71601.1"/>
    <property type="molecule type" value="Genomic_DNA"/>
</dbReference>
<evidence type="ECO:0000313" key="2">
    <source>
        <dbReference type="EMBL" id="RYC71601.1"/>
    </source>
</evidence>
<reference evidence="2 3" key="1">
    <citation type="submission" date="2019-01" db="EMBL/GenBank/DDBJ databases">
        <title>Spirosoma flava sp. nov., a propanil-degrading bacterium isolated from herbicide-contaminated soil.</title>
        <authorList>
            <person name="Zhang L."/>
            <person name="Jiang J.-D."/>
        </authorList>
    </citation>
    <scope>NUCLEOTIDE SEQUENCE [LARGE SCALE GENOMIC DNA]</scope>
    <source>
        <strain evidence="2 3">TY50</strain>
    </source>
</reference>
<comment type="caution">
    <text evidence="2">The sequence shown here is derived from an EMBL/GenBank/DDBJ whole genome shotgun (WGS) entry which is preliminary data.</text>
</comment>
<sequence>MKNSSIWRIATAVLAVGSIIYTTTSSARSRRAGKQMQQAESEPEFDVPVEYQNVFDRNLIIPAGWAFGVVWSTIYSGLGALMVHQALPGQAYNPRYQKALPWWLTSWTLNAIFGRYFSQDDKRSIVVSDLTTKANLVAALGLHHALEIGKTDVPTPEKYLRIPVSLYTGWLTAATVVGTPDTLLTLDAWETDDERDVPVAAGILSATAGAGYLVARQLNDPWFMLPFVAGFGGIASRQWNRYPVVGLTAAGLAAAYVGLLAYWLPKGKFRDHDRTVLDAAVVDPDYQDNPADVYSGLQHETNIERERMTPIEAEGLD</sequence>
<dbReference type="AlphaFoldDB" id="A0A4Q2UUG6"/>
<dbReference type="InterPro" id="IPR038330">
    <property type="entry name" value="TspO/MBR-related_sf"/>
</dbReference>
<gene>
    <name evidence="2" type="ORF">EQG79_05545</name>
</gene>
<proteinExistence type="predicted"/>
<keyword evidence="3" id="KW-1185">Reference proteome</keyword>
<evidence type="ECO:0000313" key="3">
    <source>
        <dbReference type="Proteomes" id="UP000290407"/>
    </source>
</evidence>
<organism evidence="2 3">
    <name type="scientific">Spirosoma sordidisoli</name>
    <dbReference type="NCBI Taxonomy" id="2502893"/>
    <lineage>
        <taxon>Bacteria</taxon>
        <taxon>Pseudomonadati</taxon>
        <taxon>Bacteroidota</taxon>
        <taxon>Cytophagia</taxon>
        <taxon>Cytophagales</taxon>
        <taxon>Cytophagaceae</taxon>
        <taxon>Spirosoma</taxon>
    </lineage>
</organism>
<accession>A0A4Q2UUG6</accession>
<protein>
    <submittedName>
        <fullName evidence="2">Tryptophan-rich sensory protein</fullName>
    </submittedName>
</protein>
<feature type="transmembrane region" description="Helical" evidence="1">
    <location>
        <begin position="245"/>
        <end position="264"/>
    </location>
</feature>